<evidence type="ECO:0000256" key="1">
    <source>
        <dbReference type="ARBA" id="ARBA00022729"/>
    </source>
</evidence>
<evidence type="ECO:0008006" key="8">
    <source>
        <dbReference type="Google" id="ProtNLM"/>
    </source>
</evidence>
<keyword evidence="3" id="KW-1015">Disulfide bond</keyword>
<dbReference type="InterPro" id="IPR003645">
    <property type="entry name" value="Fol_N"/>
</dbReference>
<dbReference type="InterPro" id="IPR002350">
    <property type="entry name" value="Kazal_dom"/>
</dbReference>
<dbReference type="GO" id="GO:0050840">
    <property type="term" value="F:extracellular matrix binding"/>
    <property type="evidence" value="ECO:0007669"/>
    <property type="project" value="TreeGrafter"/>
</dbReference>
<dbReference type="SMART" id="SM00274">
    <property type="entry name" value="FOLN"/>
    <property type="match status" value="3"/>
</dbReference>
<dbReference type="CDD" id="cd00104">
    <property type="entry name" value="KAZAL_FS"/>
    <property type="match status" value="2"/>
</dbReference>
<accession>A0A1B6DCS9</accession>
<evidence type="ECO:0000256" key="3">
    <source>
        <dbReference type="ARBA" id="ARBA00023157"/>
    </source>
</evidence>
<evidence type="ECO:0000256" key="2">
    <source>
        <dbReference type="ARBA" id="ARBA00022737"/>
    </source>
</evidence>
<evidence type="ECO:0000256" key="4">
    <source>
        <dbReference type="ARBA" id="ARBA00023180"/>
    </source>
</evidence>
<proteinExistence type="predicted"/>
<reference evidence="7" key="1">
    <citation type="submission" date="2015-12" db="EMBL/GenBank/DDBJ databases">
        <title>De novo transcriptome assembly of four potential Pierce s Disease insect vectors from Arizona vineyards.</title>
        <authorList>
            <person name="Tassone E.E."/>
        </authorList>
    </citation>
    <scope>NUCLEOTIDE SEQUENCE</scope>
</reference>
<dbReference type="InterPro" id="IPR036058">
    <property type="entry name" value="Kazal_dom_sf"/>
</dbReference>
<dbReference type="Gene3D" id="3.30.60.30">
    <property type="match status" value="3"/>
</dbReference>
<evidence type="ECO:0000313" key="7">
    <source>
        <dbReference type="EMBL" id="JAS23504.1"/>
    </source>
</evidence>
<dbReference type="InterPro" id="IPR017878">
    <property type="entry name" value="TB_dom"/>
</dbReference>
<keyword evidence="1" id="KW-0732">Signal</keyword>
<feature type="non-terminal residue" evidence="7">
    <location>
        <position position="1"/>
    </location>
</feature>
<dbReference type="InterPro" id="IPR036773">
    <property type="entry name" value="TB_dom_sf"/>
</dbReference>
<dbReference type="Gene3D" id="3.90.290.10">
    <property type="entry name" value="TGF-beta binding (TB) domain"/>
    <property type="match status" value="1"/>
</dbReference>
<dbReference type="PANTHER" id="PTHR13866">
    <property type="entry name" value="SPARC OSTEONECTIN"/>
    <property type="match status" value="1"/>
</dbReference>
<dbReference type="SUPFAM" id="SSF57581">
    <property type="entry name" value="TB module/8-cys domain"/>
    <property type="match status" value="1"/>
</dbReference>
<sequence>CAWLHYRTWLFPRSRFPQCSASIALDMTSTLLLVILALSLRTAQGGICWLTMSRNDRCTELLALKVSRAECCATNSVSTAWSEDDLESGALFFWRVLGGGVSCSSCKENCNGVKCGEGKTCVVRNGRPKCVCSLDCKRHNGVQKGAVCGTDGNTYKSLCRLKRRSCKKKDRTLSVAYYGVCQSSCGRILCPMGKICLLDQNLTPHCVRVARRCAPVAPDNTRHVCGADGVTYDTLCHIREAAYKKGRAIPMAYKGKCRSQATCSTVQCKDHQTCLTERSTDRPRCVTCSYRCPKVRNQKRSKGYSGPICGTNDITYPSWCHMIKDACATGYVIETSYPGTCESQGDRNRATNTVL</sequence>
<dbReference type="PANTHER" id="PTHR13866:SF29">
    <property type="entry name" value="FOLLISTATIN"/>
    <property type="match status" value="1"/>
</dbReference>
<feature type="domain" description="TB" evidence="5">
    <location>
        <begin position="46"/>
        <end position="83"/>
    </location>
</feature>
<dbReference type="AlphaFoldDB" id="A0A1B6DCS9"/>
<dbReference type="GO" id="GO:0005518">
    <property type="term" value="F:collagen binding"/>
    <property type="evidence" value="ECO:0007669"/>
    <property type="project" value="TreeGrafter"/>
</dbReference>
<dbReference type="Pfam" id="PF21333">
    <property type="entry name" value="FST_N"/>
    <property type="match status" value="1"/>
</dbReference>
<dbReference type="SMART" id="SM00280">
    <property type="entry name" value="KAZAL"/>
    <property type="match status" value="3"/>
</dbReference>
<dbReference type="PROSITE" id="PS51364">
    <property type="entry name" value="TB"/>
    <property type="match status" value="1"/>
</dbReference>
<evidence type="ECO:0000259" key="5">
    <source>
        <dbReference type="PROSITE" id="PS51364"/>
    </source>
</evidence>
<name>A0A1B6DCS9_9HEMI</name>
<dbReference type="Pfam" id="PF07648">
    <property type="entry name" value="Kazal_2"/>
    <property type="match status" value="3"/>
</dbReference>
<dbReference type="GO" id="GO:0005509">
    <property type="term" value="F:calcium ion binding"/>
    <property type="evidence" value="ECO:0007669"/>
    <property type="project" value="TreeGrafter"/>
</dbReference>
<protein>
    <recommendedName>
        <fullName evidence="8">Follistatin</fullName>
    </recommendedName>
</protein>
<keyword evidence="2" id="KW-0677">Repeat</keyword>
<evidence type="ECO:0000259" key="6">
    <source>
        <dbReference type="PROSITE" id="PS51465"/>
    </source>
</evidence>
<dbReference type="PROSITE" id="PS51465">
    <property type="entry name" value="KAZAL_2"/>
    <property type="match status" value="3"/>
</dbReference>
<keyword evidence="4" id="KW-0325">Glycoprotein</keyword>
<feature type="domain" description="Kazal-like" evidence="6">
    <location>
        <begin position="207"/>
        <end position="259"/>
    </location>
</feature>
<gene>
    <name evidence="7" type="ORF">g.14435</name>
</gene>
<dbReference type="SUPFAM" id="SSF100895">
    <property type="entry name" value="Kazal-type serine protease inhibitors"/>
    <property type="match status" value="3"/>
</dbReference>
<dbReference type="EMBL" id="GEDC01013794">
    <property type="protein sequence ID" value="JAS23504.1"/>
    <property type="molecule type" value="Transcribed_RNA"/>
</dbReference>
<feature type="domain" description="Kazal-like" evidence="6">
    <location>
        <begin position="131"/>
        <end position="183"/>
    </location>
</feature>
<dbReference type="GO" id="GO:0005615">
    <property type="term" value="C:extracellular space"/>
    <property type="evidence" value="ECO:0007669"/>
    <property type="project" value="TreeGrafter"/>
</dbReference>
<organism evidence="7">
    <name type="scientific">Clastoptera arizonana</name>
    <name type="common">Arizona spittle bug</name>
    <dbReference type="NCBI Taxonomy" id="38151"/>
    <lineage>
        <taxon>Eukaryota</taxon>
        <taxon>Metazoa</taxon>
        <taxon>Ecdysozoa</taxon>
        <taxon>Arthropoda</taxon>
        <taxon>Hexapoda</taxon>
        <taxon>Insecta</taxon>
        <taxon>Pterygota</taxon>
        <taxon>Neoptera</taxon>
        <taxon>Paraneoptera</taxon>
        <taxon>Hemiptera</taxon>
        <taxon>Auchenorrhyncha</taxon>
        <taxon>Cercopoidea</taxon>
        <taxon>Clastopteridae</taxon>
        <taxon>Clastoptera</taxon>
    </lineage>
</organism>
<feature type="domain" description="Kazal-like" evidence="6">
    <location>
        <begin position="286"/>
        <end position="343"/>
    </location>
</feature>